<proteinExistence type="predicted"/>
<dbReference type="InterPro" id="IPR003724">
    <property type="entry name" value="CblAdoTrfase_CobA"/>
</dbReference>
<keyword evidence="2" id="KW-1185">Reference proteome</keyword>
<gene>
    <name evidence="1" type="ORF">CAAU_1841</name>
</gene>
<dbReference type="eggNOG" id="COG2109">
    <property type="taxonomic scope" value="Bacteria"/>
</dbReference>
<protein>
    <submittedName>
        <fullName evidence="1">Cob(I)alamin adenosyltransferase</fullName>
        <ecNumber evidence="1">2.5.1.17</ecNumber>
    </submittedName>
</protein>
<comment type="caution">
    <text evidence="1">The sequence shown here is derived from an EMBL/GenBank/DDBJ whole genome shotgun (WGS) entry which is preliminary data.</text>
</comment>
<dbReference type="PANTHER" id="PTHR46638">
    <property type="entry name" value="CORRINOID ADENOSYLTRANSFERASE"/>
    <property type="match status" value="1"/>
</dbReference>
<accession>I7K8R9</accession>
<dbReference type="AlphaFoldDB" id="I7K8R9"/>
<dbReference type="EMBL" id="CAKP01000096">
    <property type="protein sequence ID" value="CCJ33925.1"/>
    <property type="molecule type" value="Genomic_DNA"/>
</dbReference>
<dbReference type="Gene3D" id="3.40.50.300">
    <property type="entry name" value="P-loop containing nucleotide triphosphate hydrolases"/>
    <property type="match status" value="1"/>
</dbReference>
<reference evidence="1 2" key="1">
    <citation type="journal article" date="2011" name="J. Bacteriol.">
        <title>Draft genome sequence of Caloramator australicus strain RC3T, a thermoanaerobe from the Great Artesian Basin of Australia.</title>
        <authorList>
            <person name="Ogg C.D."/>
            <person name="Patel B.K.C."/>
        </authorList>
    </citation>
    <scope>NUCLEOTIDE SEQUENCE [LARGE SCALE GENOMIC DNA]</scope>
    <source>
        <strain evidence="1 2">RC3</strain>
    </source>
</reference>
<dbReference type="GO" id="GO:0008817">
    <property type="term" value="F:corrinoid adenosyltransferase activity"/>
    <property type="evidence" value="ECO:0007669"/>
    <property type="project" value="UniProtKB-EC"/>
</dbReference>
<dbReference type="EC" id="2.5.1.17" evidence="1"/>
<organism evidence="1 2">
    <name type="scientific">Caloramator australicus RC3</name>
    <dbReference type="NCBI Taxonomy" id="857293"/>
    <lineage>
        <taxon>Bacteria</taxon>
        <taxon>Bacillati</taxon>
        <taxon>Bacillota</taxon>
        <taxon>Clostridia</taxon>
        <taxon>Eubacteriales</taxon>
        <taxon>Clostridiaceae</taxon>
        <taxon>Caloramator</taxon>
    </lineage>
</organism>
<dbReference type="Pfam" id="PF02572">
    <property type="entry name" value="CobA_CobO_BtuR"/>
    <property type="match status" value="1"/>
</dbReference>
<dbReference type="SUPFAM" id="SSF52540">
    <property type="entry name" value="P-loop containing nucleoside triphosphate hydrolases"/>
    <property type="match status" value="1"/>
</dbReference>
<dbReference type="STRING" id="857293.CAAU_1841"/>
<dbReference type="Proteomes" id="UP000007652">
    <property type="component" value="Unassembled WGS sequence"/>
</dbReference>
<dbReference type="PANTHER" id="PTHR46638:SF1">
    <property type="entry name" value="CORRINOID ADENOSYLTRANSFERASE"/>
    <property type="match status" value="1"/>
</dbReference>
<dbReference type="InterPro" id="IPR027417">
    <property type="entry name" value="P-loop_NTPase"/>
</dbReference>
<evidence type="ECO:0000313" key="2">
    <source>
        <dbReference type="Proteomes" id="UP000007652"/>
    </source>
</evidence>
<evidence type="ECO:0000313" key="1">
    <source>
        <dbReference type="EMBL" id="CCJ33925.1"/>
    </source>
</evidence>
<dbReference type="GO" id="GO:0005524">
    <property type="term" value="F:ATP binding"/>
    <property type="evidence" value="ECO:0007669"/>
    <property type="project" value="InterPro"/>
</dbReference>
<keyword evidence="1" id="KW-0808">Transferase</keyword>
<sequence length="61" mass="7186">MVSLDEVLNLIKLKPEKTELILTGRYAHKEIIDIADLVTEMKEIKHYYYMKGVMARKGIKY</sequence>
<dbReference type="GO" id="GO:0009236">
    <property type="term" value="P:cobalamin biosynthetic process"/>
    <property type="evidence" value="ECO:0007669"/>
    <property type="project" value="InterPro"/>
</dbReference>
<name>I7K8R9_9CLOT</name>